<dbReference type="GO" id="GO:0008270">
    <property type="term" value="F:zinc ion binding"/>
    <property type="evidence" value="ECO:0007669"/>
    <property type="project" value="InterPro"/>
</dbReference>
<dbReference type="SMART" id="SM00906">
    <property type="entry name" value="Fungal_trans"/>
    <property type="match status" value="1"/>
</dbReference>
<feature type="region of interest" description="Disordered" evidence="5">
    <location>
        <begin position="839"/>
        <end position="865"/>
    </location>
</feature>
<comment type="subcellular location">
    <subcellularLocation>
        <location evidence="1">Nucleus</location>
    </subcellularLocation>
</comment>
<dbReference type="Pfam" id="PF04082">
    <property type="entry name" value="Fungal_trans"/>
    <property type="match status" value="1"/>
</dbReference>
<dbReference type="Pfam" id="PF00172">
    <property type="entry name" value="Zn_clus"/>
    <property type="match status" value="1"/>
</dbReference>
<dbReference type="STRING" id="98765.A0A2R6NMA3"/>
<protein>
    <recommendedName>
        <fullName evidence="6">Zn(2)-C6 fungal-type domain-containing protein</fullName>
    </recommendedName>
</protein>
<evidence type="ECO:0000256" key="2">
    <source>
        <dbReference type="ARBA" id="ARBA00022723"/>
    </source>
</evidence>
<feature type="domain" description="Zn(2)-C6 fungal-type" evidence="6">
    <location>
        <begin position="32"/>
        <end position="61"/>
    </location>
</feature>
<dbReference type="PANTHER" id="PTHR46910:SF3">
    <property type="entry name" value="HALOTOLERANCE PROTEIN 9-RELATED"/>
    <property type="match status" value="1"/>
</dbReference>
<dbReference type="Proteomes" id="UP000186601">
    <property type="component" value="Unassembled WGS sequence"/>
</dbReference>
<evidence type="ECO:0000313" key="7">
    <source>
        <dbReference type="EMBL" id="PSR73520.1"/>
    </source>
</evidence>
<keyword evidence="2" id="KW-0479">Metal-binding</keyword>
<evidence type="ECO:0000313" key="8">
    <source>
        <dbReference type="Proteomes" id="UP000186601"/>
    </source>
</evidence>
<dbReference type="InterPro" id="IPR036864">
    <property type="entry name" value="Zn2-C6_fun-type_DNA-bd_sf"/>
</dbReference>
<comment type="caution">
    <text evidence="7">The sequence shown here is derived from an EMBL/GenBank/DDBJ whole genome shotgun (WGS) entry which is preliminary data.</text>
</comment>
<dbReference type="PROSITE" id="PS50048">
    <property type="entry name" value="ZN2_CY6_FUNGAL_2"/>
    <property type="match status" value="1"/>
</dbReference>
<organism evidence="7 8">
    <name type="scientific">Hermanssonia centrifuga</name>
    <dbReference type="NCBI Taxonomy" id="98765"/>
    <lineage>
        <taxon>Eukaryota</taxon>
        <taxon>Fungi</taxon>
        <taxon>Dikarya</taxon>
        <taxon>Basidiomycota</taxon>
        <taxon>Agaricomycotina</taxon>
        <taxon>Agaricomycetes</taxon>
        <taxon>Polyporales</taxon>
        <taxon>Meruliaceae</taxon>
        <taxon>Hermanssonia</taxon>
    </lineage>
</organism>
<evidence type="ECO:0000256" key="3">
    <source>
        <dbReference type="ARBA" id="ARBA00023125"/>
    </source>
</evidence>
<feature type="compositionally biased region" description="Polar residues" evidence="5">
    <location>
        <begin position="775"/>
        <end position="786"/>
    </location>
</feature>
<evidence type="ECO:0000259" key="6">
    <source>
        <dbReference type="PROSITE" id="PS50048"/>
    </source>
</evidence>
<evidence type="ECO:0000256" key="1">
    <source>
        <dbReference type="ARBA" id="ARBA00004123"/>
    </source>
</evidence>
<dbReference type="PROSITE" id="PS00463">
    <property type="entry name" value="ZN2_CY6_FUNGAL_1"/>
    <property type="match status" value="1"/>
</dbReference>
<dbReference type="CDD" id="cd12148">
    <property type="entry name" value="fungal_TF_MHR"/>
    <property type="match status" value="1"/>
</dbReference>
<evidence type="ECO:0000256" key="5">
    <source>
        <dbReference type="SAM" id="MobiDB-lite"/>
    </source>
</evidence>
<dbReference type="SMART" id="SM00066">
    <property type="entry name" value="GAL4"/>
    <property type="match status" value="1"/>
</dbReference>
<dbReference type="InterPro" id="IPR007219">
    <property type="entry name" value="XnlR_reg_dom"/>
</dbReference>
<dbReference type="AlphaFoldDB" id="A0A2R6NMA3"/>
<dbReference type="InterPro" id="IPR001138">
    <property type="entry name" value="Zn2Cys6_DnaBD"/>
</dbReference>
<dbReference type="EMBL" id="MLYV02001070">
    <property type="protein sequence ID" value="PSR73520.1"/>
    <property type="molecule type" value="Genomic_DNA"/>
</dbReference>
<proteinExistence type="predicted"/>
<dbReference type="InterPro" id="IPR050987">
    <property type="entry name" value="AtrR-like"/>
</dbReference>
<dbReference type="GO" id="GO:0005634">
    <property type="term" value="C:nucleus"/>
    <property type="evidence" value="ECO:0007669"/>
    <property type="project" value="UniProtKB-SubCell"/>
</dbReference>
<dbReference type="GO" id="GO:0003677">
    <property type="term" value="F:DNA binding"/>
    <property type="evidence" value="ECO:0007669"/>
    <property type="project" value="UniProtKB-KW"/>
</dbReference>
<dbReference type="Gene3D" id="4.10.240.10">
    <property type="entry name" value="Zn(2)-C6 fungal-type DNA-binding domain"/>
    <property type="match status" value="1"/>
</dbReference>
<evidence type="ECO:0000256" key="4">
    <source>
        <dbReference type="ARBA" id="ARBA00023242"/>
    </source>
</evidence>
<dbReference type="PANTHER" id="PTHR46910">
    <property type="entry name" value="TRANSCRIPTION FACTOR PDR1"/>
    <property type="match status" value="1"/>
</dbReference>
<dbReference type="SUPFAM" id="SSF57701">
    <property type="entry name" value="Zn2/Cys6 DNA-binding domain"/>
    <property type="match status" value="1"/>
</dbReference>
<name>A0A2R6NMA3_9APHY</name>
<keyword evidence="8" id="KW-1185">Reference proteome</keyword>
<reference evidence="7 8" key="1">
    <citation type="submission" date="2018-02" db="EMBL/GenBank/DDBJ databases">
        <title>Genome sequence of the basidiomycete white-rot fungus Phlebia centrifuga.</title>
        <authorList>
            <person name="Granchi Z."/>
            <person name="Peng M."/>
            <person name="de Vries R.P."/>
            <person name="Hilden K."/>
            <person name="Makela M.R."/>
            <person name="Grigoriev I."/>
            <person name="Riley R."/>
        </authorList>
    </citation>
    <scope>NUCLEOTIDE SEQUENCE [LARGE SCALE GENOMIC DNA]</scope>
    <source>
        <strain evidence="7 8">FBCC195</strain>
    </source>
</reference>
<dbReference type="OrthoDB" id="25921at2759"/>
<gene>
    <name evidence="7" type="ORF">PHLCEN_2v10632</name>
</gene>
<keyword evidence="3" id="KW-0238">DNA-binding</keyword>
<sequence length="865" mass="95038">MSSPSKTEDPQPSGDKSVPSILKERRFKLSRACDRCRRRRIKCDEGHPCQSCLTSNSACTFEEPGKRTHPHKSKRAATLEDRMHHLETLIQAIPPAVFAAGGVMSSNGVAPPSIDPTASPHASFASSTHIYPSGVPPPSLNTYPLMNPSTFFGPSKSQSRHPSPAQQAPSNGTSSATDRLADETARMSLSPSYLYFDDEGYTRWQGETSGLPLLDLLVERHKVVTKQDPDHNPATPNWTAVPNAQAAIHDWFPDRTPRRTETNPEMVWKLITSFIAPDLMDSLVQCYLSTSYYLLPFLHVPTFLADYGNPRRWGEPGFAAFIVAICCLSSRHIDDPRVRSDPADGNTAGTQWFELFGRLRTLPTADRPTVYTVQSVLIAGVYAVGLGKLSKAFALLSEAITLSIDSGLHRSADAYDVFDPIEDEIRKRTFWCVYMWDKQACSHFGRPPMIRLRDCDVGEPAVVDDEFITRDGIGIQPVEQESRMSAFLGCVRVFVVLESILDGPPSRTFGDGSPFLTRATSILSGFRRHSEMREEEALLDEILKSTPPYWAHSVETMASGDVLRVTQAERLHCAEQFVRMLLHRHRFSEMVAERSFRDTGTEEQSEAECEAMRAAQSCALQIVSSHLQIAGKGLMTYYGVHVIHQLTAAGRTLVAILLNCRADSLRPLIAPALEALRSCVGLLRRFSGRYVCGLRSGDLMEEFCRLTQIPLEASRQDNQSSKPRPPWIRPIRKKTARSSASNESASQHSSPEGFSPSDAFLDLSSAGVPSPQPPSATFSTNGTYGTPGQIPPPTSFMDSDMDLAGDPSMSMNSAELLAMFSDGSIDVASLLMSPELAHQNLSDSSPSNAFFGSSLRSTSVGMVSP</sequence>
<feature type="region of interest" description="Disordered" evidence="5">
    <location>
        <begin position="145"/>
        <end position="179"/>
    </location>
</feature>
<feature type="compositionally biased region" description="Polar residues" evidence="5">
    <location>
        <begin position="145"/>
        <end position="177"/>
    </location>
</feature>
<feature type="compositionally biased region" description="Low complexity" evidence="5">
    <location>
        <begin position="737"/>
        <end position="750"/>
    </location>
</feature>
<accession>A0A2R6NMA3</accession>
<feature type="region of interest" description="Disordered" evidence="5">
    <location>
        <begin position="714"/>
        <end position="803"/>
    </location>
</feature>
<dbReference type="GO" id="GO:0000981">
    <property type="term" value="F:DNA-binding transcription factor activity, RNA polymerase II-specific"/>
    <property type="evidence" value="ECO:0007669"/>
    <property type="project" value="InterPro"/>
</dbReference>
<feature type="region of interest" description="Disordered" evidence="5">
    <location>
        <begin position="1"/>
        <end position="21"/>
    </location>
</feature>
<dbReference type="GO" id="GO:0006351">
    <property type="term" value="P:DNA-templated transcription"/>
    <property type="evidence" value="ECO:0007669"/>
    <property type="project" value="InterPro"/>
</dbReference>
<keyword evidence="4" id="KW-0539">Nucleus</keyword>